<dbReference type="InterPro" id="IPR036324">
    <property type="entry name" value="Mn/Fe_SOD_N_sf"/>
</dbReference>
<reference evidence="11 12" key="1">
    <citation type="submission" date="2018-04" db="EMBL/GenBank/DDBJ databases">
        <title>Genomic Encyclopedia of Archaeal and Bacterial Type Strains, Phase II (KMG-II): from individual species to whole genera.</title>
        <authorList>
            <person name="Goeker M."/>
        </authorList>
    </citation>
    <scope>NUCLEOTIDE SEQUENCE [LARGE SCALE GENOMIC DNA]</scope>
    <source>
        <strain evidence="11 12">DSM 25521</strain>
    </source>
</reference>
<evidence type="ECO:0000256" key="8">
    <source>
        <dbReference type="RuleBase" id="RU000414"/>
    </source>
</evidence>
<name>A0A2T4ZIG2_9HYPH</name>
<feature type="domain" description="Manganese/iron superoxide dismutase C-terminal" evidence="10">
    <location>
        <begin position="131"/>
        <end position="232"/>
    </location>
</feature>
<dbReference type="Pfam" id="PF00081">
    <property type="entry name" value="Sod_Fe_N"/>
    <property type="match status" value="1"/>
</dbReference>
<evidence type="ECO:0000313" key="11">
    <source>
        <dbReference type="EMBL" id="PTM61778.1"/>
    </source>
</evidence>
<dbReference type="InterPro" id="IPR019831">
    <property type="entry name" value="Mn/Fe_SOD_N"/>
</dbReference>
<organism evidence="11 12">
    <name type="scientific">Phreatobacter oligotrophus</name>
    <dbReference type="NCBI Taxonomy" id="1122261"/>
    <lineage>
        <taxon>Bacteria</taxon>
        <taxon>Pseudomonadati</taxon>
        <taxon>Pseudomonadota</taxon>
        <taxon>Alphaproteobacteria</taxon>
        <taxon>Hyphomicrobiales</taxon>
        <taxon>Phreatobacteraceae</taxon>
        <taxon>Phreatobacter</taxon>
    </lineage>
</organism>
<feature type="binding site" evidence="7">
    <location>
        <position position="200"/>
    </location>
    <ligand>
        <name>Mn(2+)</name>
        <dbReference type="ChEBI" id="CHEBI:29035"/>
    </ligand>
</feature>
<comment type="function">
    <text evidence="8">Destroys radicals which are normally produced within the cells and which are toxic to biological systems.</text>
</comment>
<comment type="cofactor">
    <cofactor evidence="1">
        <name>Fe(3+)</name>
        <dbReference type="ChEBI" id="CHEBI:29034"/>
    </cofactor>
</comment>
<keyword evidence="12" id="KW-1185">Reference proteome</keyword>
<dbReference type="PANTHER" id="PTHR43595:SF2">
    <property type="entry name" value="SMALL RIBOSOMAL SUBUNIT PROTEIN MS42"/>
    <property type="match status" value="1"/>
</dbReference>
<dbReference type="SUPFAM" id="SSF46609">
    <property type="entry name" value="Fe,Mn superoxide dismutase (SOD), N-terminal domain"/>
    <property type="match status" value="1"/>
</dbReference>
<feature type="binding site" evidence="7">
    <location>
        <position position="116"/>
    </location>
    <ligand>
        <name>Mn(2+)</name>
        <dbReference type="ChEBI" id="CHEBI:29035"/>
    </ligand>
</feature>
<dbReference type="InterPro" id="IPR001189">
    <property type="entry name" value="Mn/Fe_SOD"/>
</dbReference>
<feature type="binding site" evidence="7">
    <location>
        <position position="61"/>
    </location>
    <ligand>
        <name>Mn(2+)</name>
        <dbReference type="ChEBI" id="CHEBI:29035"/>
    </ligand>
</feature>
<evidence type="ECO:0000256" key="3">
    <source>
        <dbReference type="ARBA" id="ARBA00022723"/>
    </source>
</evidence>
<accession>A0A2T4ZIG2</accession>
<evidence type="ECO:0000259" key="10">
    <source>
        <dbReference type="Pfam" id="PF02777"/>
    </source>
</evidence>
<sequence>MNRRHLLKLAGSAAAIGATMAIPASHKVFAQAATGPFTLPPLGYAYDALEPHIDKMTMEIHHTRHHAAFLATINNAAQTYRELTPANTEKVLRGLSDVPENLRMGVRNTLGGYWNHVHFWEIMTPGGAKQPSGALATAINTAFGDADKMRQQFNQAAVGRFGSGWAWLVVGRDGKLAIVSTPNQDNPLMDGVKGVVMGIDVWEHAYYLKYQNRRPDYVTTWWNVVNWDKAAANFAKASA</sequence>
<dbReference type="GO" id="GO:0005737">
    <property type="term" value="C:cytoplasm"/>
    <property type="evidence" value="ECO:0007669"/>
    <property type="project" value="TreeGrafter"/>
</dbReference>
<evidence type="ECO:0000256" key="1">
    <source>
        <dbReference type="ARBA" id="ARBA00001965"/>
    </source>
</evidence>
<dbReference type="SUPFAM" id="SSF54719">
    <property type="entry name" value="Fe,Mn superoxide dismutase (SOD), C-terminal domain"/>
    <property type="match status" value="1"/>
</dbReference>
<dbReference type="FunFam" id="3.55.40.20:FF:000001">
    <property type="entry name" value="Superoxide dismutase"/>
    <property type="match status" value="1"/>
</dbReference>
<dbReference type="PANTHER" id="PTHR43595">
    <property type="entry name" value="37S RIBOSOMAL PROTEIN S26, MITOCHONDRIAL"/>
    <property type="match status" value="1"/>
</dbReference>
<feature type="domain" description="Manganese/iron superoxide dismutase N-terminal" evidence="9">
    <location>
        <begin position="37"/>
        <end position="123"/>
    </location>
</feature>
<evidence type="ECO:0000259" key="9">
    <source>
        <dbReference type="Pfam" id="PF00081"/>
    </source>
</evidence>
<comment type="caution">
    <text evidence="11">The sequence shown here is derived from an EMBL/GenBank/DDBJ whole genome shotgun (WGS) entry which is preliminary data.</text>
</comment>
<gene>
    <name evidence="11" type="ORF">C8P69_101449</name>
</gene>
<dbReference type="AlphaFoldDB" id="A0A2T4ZIG2"/>
<dbReference type="Pfam" id="PF02777">
    <property type="entry name" value="Sod_Fe_C"/>
    <property type="match status" value="1"/>
</dbReference>
<dbReference type="EMBL" id="PZZL01000001">
    <property type="protein sequence ID" value="PTM61778.1"/>
    <property type="molecule type" value="Genomic_DNA"/>
</dbReference>
<dbReference type="Proteomes" id="UP000241808">
    <property type="component" value="Unassembled WGS sequence"/>
</dbReference>
<comment type="catalytic activity">
    <reaction evidence="6">
        <text>2 superoxide + 2 H(+) = H2O2 + O2</text>
        <dbReference type="Rhea" id="RHEA:20696"/>
        <dbReference type="ChEBI" id="CHEBI:15378"/>
        <dbReference type="ChEBI" id="CHEBI:15379"/>
        <dbReference type="ChEBI" id="CHEBI:16240"/>
        <dbReference type="ChEBI" id="CHEBI:18421"/>
        <dbReference type="EC" id="1.15.1.1"/>
    </reaction>
    <physiologicalReaction direction="left-to-right" evidence="6">
        <dbReference type="Rhea" id="RHEA:20697"/>
    </physiologicalReaction>
</comment>
<dbReference type="RefSeq" id="WP_273511375.1">
    <property type="nucleotide sequence ID" value="NZ_JAIESU010000014.1"/>
</dbReference>
<keyword evidence="4 8" id="KW-0560">Oxidoreductase</keyword>
<dbReference type="PIRSF" id="PIRSF000349">
    <property type="entry name" value="SODismutase"/>
    <property type="match status" value="1"/>
</dbReference>
<dbReference type="InterPro" id="IPR019832">
    <property type="entry name" value="Mn/Fe_SOD_C"/>
</dbReference>
<comment type="function">
    <text evidence="5">Destroys superoxide anion radicals which are normally produced within the cells and which are toxic to biological systems. Catalyzes the dismutation of superoxide anion radicals into O2 and H2O2 by successive reduction and oxidation of the transition metal ion at the active site.</text>
</comment>
<dbReference type="InterPro" id="IPR036314">
    <property type="entry name" value="SOD_C_sf"/>
</dbReference>
<evidence type="ECO:0000256" key="5">
    <source>
        <dbReference type="ARBA" id="ARBA00024318"/>
    </source>
</evidence>
<dbReference type="Gene3D" id="3.55.40.20">
    <property type="entry name" value="Iron/manganese superoxide dismutase, C-terminal domain"/>
    <property type="match status" value="1"/>
</dbReference>
<dbReference type="PROSITE" id="PS00088">
    <property type="entry name" value="SOD_MN"/>
    <property type="match status" value="1"/>
</dbReference>
<evidence type="ECO:0000256" key="4">
    <source>
        <dbReference type="ARBA" id="ARBA00023002"/>
    </source>
</evidence>
<dbReference type="InterPro" id="IPR019833">
    <property type="entry name" value="Mn/Fe_SOD_BS"/>
</dbReference>
<evidence type="ECO:0000313" key="12">
    <source>
        <dbReference type="Proteomes" id="UP000241808"/>
    </source>
</evidence>
<dbReference type="PRINTS" id="PR01703">
    <property type="entry name" value="MNSODISMTASE"/>
</dbReference>
<protein>
    <recommendedName>
        <fullName evidence="8">Superoxide dismutase</fullName>
        <ecNumber evidence="8">1.15.1.1</ecNumber>
    </recommendedName>
</protein>
<dbReference type="GO" id="GO:0046914">
    <property type="term" value="F:transition metal ion binding"/>
    <property type="evidence" value="ECO:0007669"/>
    <property type="project" value="UniProtKB-ARBA"/>
</dbReference>
<evidence type="ECO:0000256" key="6">
    <source>
        <dbReference type="ARBA" id="ARBA00047393"/>
    </source>
</evidence>
<comment type="similarity">
    <text evidence="2 8">Belongs to the iron/manganese superoxide dismutase family.</text>
</comment>
<dbReference type="GO" id="GO:0004784">
    <property type="term" value="F:superoxide dismutase activity"/>
    <property type="evidence" value="ECO:0007669"/>
    <property type="project" value="UniProtKB-EC"/>
</dbReference>
<feature type="binding site" evidence="7">
    <location>
        <position position="204"/>
    </location>
    <ligand>
        <name>Mn(2+)</name>
        <dbReference type="ChEBI" id="CHEBI:29035"/>
    </ligand>
</feature>
<proteinExistence type="inferred from homology"/>
<evidence type="ECO:0000256" key="7">
    <source>
        <dbReference type="PIRSR" id="PIRSR000349-1"/>
    </source>
</evidence>
<evidence type="ECO:0000256" key="2">
    <source>
        <dbReference type="ARBA" id="ARBA00008714"/>
    </source>
</evidence>
<dbReference type="Gene3D" id="1.10.287.990">
    <property type="entry name" value="Fe,Mn superoxide dismutase (SOD) domain"/>
    <property type="match status" value="1"/>
</dbReference>
<keyword evidence="3 7" id="KW-0479">Metal-binding</keyword>
<dbReference type="EC" id="1.15.1.1" evidence="8"/>